<keyword evidence="1" id="KW-0479">Metal-binding</keyword>
<dbReference type="GO" id="GO:0046872">
    <property type="term" value="F:metal ion binding"/>
    <property type="evidence" value="ECO:0007669"/>
    <property type="project" value="UniProtKB-KW"/>
</dbReference>
<dbReference type="GO" id="GO:0003677">
    <property type="term" value="F:DNA binding"/>
    <property type="evidence" value="ECO:0007669"/>
    <property type="project" value="UniProtKB-KW"/>
</dbReference>
<dbReference type="InterPro" id="IPR051615">
    <property type="entry name" value="Transcr_Regulatory_Elem"/>
</dbReference>
<evidence type="ECO:0008006" key="9">
    <source>
        <dbReference type="Google" id="ProtNLM"/>
    </source>
</evidence>
<comment type="caution">
    <text evidence="7">The sequence shown here is derived from an EMBL/GenBank/DDBJ whole genome shotgun (WGS) entry which is preliminary data.</text>
</comment>
<dbReference type="EMBL" id="JAVRQU010000003">
    <property type="protein sequence ID" value="KAK5704896.1"/>
    <property type="molecule type" value="Genomic_DNA"/>
</dbReference>
<keyword evidence="6" id="KW-0539">Nucleus</keyword>
<dbReference type="CDD" id="cd12148">
    <property type="entry name" value="fungal_TF_MHR"/>
    <property type="match status" value="1"/>
</dbReference>
<name>A0AAN7VVT4_9PEZI</name>
<evidence type="ECO:0000256" key="1">
    <source>
        <dbReference type="ARBA" id="ARBA00022723"/>
    </source>
</evidence>
<evidence type="ECO:0000256" key="3">
    <source>
        <dbReference type="ARBA" id="ARBA00023015"/>
    </source>
</evidence>
<accession>A0AAN7VVT4</accession>
<reference evidence="7" key="1">
    <citation type="submission" date="2023-08" db="EMBL/GenBank/DDBJ databases">
        <title>Black Yeasts Isolated from many extreme environments.</title>
        <authorList>
            <person name="Coleine C."/>
            <person name="Stajich J.E."/>
            <person name="Selbmann L."/>
        </authorList>
    </citation>
    <scope>NUCLEOTIDE SEQUENCE</scope>
    <source>
        <strain evidence="7">CCFEE 5810</strain>
    </source>
</reference>
<keyword evidence="2" id="KW-0862">Zinc</keyword>
<organism evidence="7 8">
    <name type="scientific">Elasticomyces elasticus</name>
    <dbReference type="NCBI Taxonomy" id="574655"/>
    <lineage>
        <taxon>Eukaryota</taxon>
        <taxon>Fungi</taxon>
        <taxon>Dikarya</taxon>
        <taxon>Ascomycota</taxon>
        <taxon>Pezizomycotina</taxon>
        <taxon>Dothideomycetes</taxon>
        <taxon>Dothideomycetidae</taxon>
        <taxon>Mycosphaerellales</taxon>
        <taxon>Teratosphaeriaceae</taxon>
        <taxon>Elasticomyces</taxon>
    </lineage>
</organism>
<gene>
    <name evidence="7" type="ORF">LTR97_002007</name>
</gene>
<keyword evidence="3" id="KW-0805">Transcription regulation</keyword>
<dbReference type="PANTHER" id="PTHR31313:SF86">
    <property type="entry name" value="ZN(2)-C6 FUNGAL-TYPE DOMAIN-CONTAINING PROTEIN"/>
    <property type="match status" value="1"/>
</dbReference>
<protein>
    <recommendedName>
        <fullName evidence="9">Transcription factor domain-containing protein</fullName>
    </recommendedName>
</protein>
<evidence type="ECO:0000256" key="4">
    <source>
        <dbReference type="ARBA" id="ARBA00023125"/>
    </source>
</evidence>
<evidence type="ECO:0000313" key="7">
    <source>
        <dbReference type="EMBL" id="KAK5704896.1"/>
    </source>
</evidence>
<keyword evidence="4" id="KW-0238">DNA-binding</keyword>
<dbReference type="AlphaFoldDB" id="A0AAN7VVT4"/>
<keyword evidence="5" id="KW-0804">Transcription</keyword>
<proteinExistence type="predicted"/>
<evidence type="ECO:0000256" key="6">
    <source>
        <dbReference type="ARBA" id="ARBA00023242"/>
    </source>
</evidence>
<dbReference type="PANTHER" id="PTHR31313">
    <property type="entry name" value="TY1 ENHANCER ACTIVATOR"/>
    <property type="match status" value="1"/>
</dbReference>
<evidence type="ECO:0000256" key="5">
    <source>
        <dbReference type="ARBA" id="ARBA00023163"/>
    </source>
</evidence>
<dbReference type="Proteomes" id="UP001310594">
    <property type="component" value="Unassembled WGS sequence"/>
</dbReference>
<evidence type="ECO:0000313" key="8">
    <source>
        <dbReference type="Proteomes" id="UP001310594"/>
    </source>
</evidence>
<sequence length="387" mass="43006">MCSVLDKYQAVYQGRPARLQDFDCQVPIEFLDEYDELAPFSTITYSATPRLTSSPTYSISIFEQLCKLSVITNKILSALYVEHCTTTNSVVLMESASRLQIELERWKGDLPVHLNMRSRDASEFDTLPHTLSLATMYHALVILLNRPFVSDGHLQGLSDSSAAIAFTSCATAAAEIDSILRLYKRHFCMKSCPYPVSYATYVSGTIHVRIAARKPAGSRAHASLELCLEILKEQQERCHAPRQSMAILLELMRKLEVNVGQKFVAMVSRSDVHQGPASSVSPAQAVWTDTQTLESGVPYFALEDHDMDFDIDEIMRSFDMAHPDAAPSLHVTGYPNSTAATATNAFADPKTAVEATQWNASSNEYLPNSYSRASFFDPLFGIEDVMM</sequence>
<evidence type="ECO:0000256" key="2">
    <source>
        <dbReference type="ARBA" id="ARBA00022833"/>
    </source>
</evidence>